<proteinExistence type="predicted"/>
<dbReference type="PROSITE" id="PS50943">
    <property type="entry name" value="HTH_CROC1"/>
    <property type="match status" value="1"/>
</dbReference>
<dbReference type="InterPro" id="IPR001387">
    <property type="entry name" value="Cro/C1-type_HTH"/>
</dbReference>
<organism evidence="2 3">
    <name type="scientific">Erwinia aphidicola</name>
    <dbReference type="NCBI Taxonomy" id="68334"/>
    <lineage>
        <taxon>Bacteria</taxon>
        <taxon>Pseudomonadati</taxon>
        <taxon>Pseudomonadota</taxon>
        <taxon>Gammaproteobacteria</taxon>
        <taxon>Enterobacterales</taxon>
        <taxon>Erwiniaceae</taxon>
        <taxon>Erwinia</taxon>
    </lineage>
</organism>
<protein>
    <submittedName>
        <fullName evidence="2">Helix-turn-helix transcriptional regulator</fullName>
    </submittedName>
</protein>
<dbReference type="Gene3D" id="1.10.260.40">
    <property type="entry name" value="lambda repressor-like DNA-binding domains"/>
    <property type="match status" value="1"/>
</dbReference>
<dbReference type="RefSeq" id="WP_336204529.1">
    <property type="nucleotide sequence ID" value="NZ_JBANEI010000038.1"/>
</dbReference>
<dbReference type="Proteomes" id="UP001306592">
    <property type="component" value="Unassembled WGS sequence"/>
</dbReference>
<dbReference type="Pfam" id="PF01381">
    <property type="entry name" value="HTH_3"/>
    <property type="match status" value="1"/>
</dbReference>
<name>A0ABU8DPJ8_ERWAP</name>
<dbReference type="CDD" id="cd00093">
    <property type="entry name" value="HTH_XRE"/>
    <property type="match status" value="1"/>
</dbReference>
<evidence type="ECO:0000313" key="3">
    <source>
        <dbReference type="Proteomes" id="UP001306592"/>
    </source>
</evidence>
<keyword evidence="3" id="KW-1185">Reference proteome</keyword>
<sequence length="78" mass="8423">MSNLKGLRESLSITQKQLAKEIGHTASSVGHYESGRRKPDIPTCHLIVSALSKHGPKVTIEDIFPNPGSRDVGSEVQS</sequence>
<evidence type="ECO:0000313" key="2">
    <source>
        <dbReference type="EMBL" id="MEI2684668.1"/>
    </source>
</evidence>
<accession>A0ABU8DPJ8</accession>
<dbReference type="SUPFAM" id="SSF47413">
    <property type="entry name" value="lambda repressor-like DNA-binding domains"/>
    <property type="match status" value="1"/>
</dbReference>
<gene>
    <name evidence="2" type="ORF">V8N49_23945</name>
</gene>
<comment type="caution">
    <text evidence="2">The sequence shown here is derived from an EMBL/GenBank/DDBJ whole genome shotgun (WGS) entry which is preliminary data.</text>
</comment>
<feature type="domain" description="HTH cro/C1-type" evidence="1">
    <location>
        <begin position="4"/>
        <end position="63"/>
    </location>
</feature>
<dbReference type="InterPro" id="IPR010982">
    <property type="entry name" value="Lambda_DNA-bd_dom_sf"/>
</dbReference>
<dbReference type="SMART" id="SM00530">
    <property type="entry name" value="HTH_XRE"/>
    <property type="match status" value="1"/>
</dbReference>
<dbReference type="EMBL" id="JBANEI010000038">
    <property type="protein sequence ID" value="MEI2684668.1"/>
    <property type="molecule type" value="Genomic_DNA"/>
</dbReference>
<reference evidence="2 3" key="1">
    <citation type="submission" date="2024-02" db="EMBL/GenBank/DDBJ databases">
        <title>First report Erwinia aphidicola in onion in Chile.</title>
        <authorList>
            <person name="Valenzuela M."/>
            <person name="Pena M."/>
            <person name="Dutta B."/>
        </authorList>
    </citation>
    <scope>NUCLEOTIDE SEQUENCE [LARGE SCALE GENOMIC DNA]</scope>
    <source>
        <strain evidence="2 3">QCJ3A</strain>
    </source>
</reference>
<evidence type="ECO:0000259" key="1">
    <source>
        <dbReference type="PROSITE" id="PS50943"/>
    </source>
</evidence>